<proteinExistence type="inferred from homology"/>
<dbReference type="InterPro" id="IPR036388">
    <property type="entry name" value="WH-like_DNA-bd_sf"/>
</dbReference>
<dbReference type="InterPro" id="IPR013324">
    <property type="entry name" value="RNA_pol_sigma_r3/r4-like"/>
</dbReference>
<evidence type="ECO:0000259" key="6">
    <source>
        <dbReference type="Pfam" id="PF04542"/>
    </source>
</evidence>
<dbReference type="InterPro" id="IPR007627">
    <property type="entry name" value="RNA_pol_sigma70_r2"/>
</dbReference>
<keyword evidence="4" id="KW-0804">Transcription</keyword>
<dbReference type="Gene3D" id="1.10.1740.10">
    <property type="match status" value="1"/>
</dbReference>
<evidence type="ECO:0000256" key="2">
    <source>
        <dbReference type="ARBA" id="ARBA00023015"/>
    </source>
</evidence>
<evidence type="ECO:0000313" key="9">
    <source>
        <dbReference type="Proteomes" id="UP001364211"/>
    </source>
</evidence>
<name>A0ABU8T7F3_9PSEU</name>
<dbReference type="EMBL" id="JBBJUP010000007">
    <property type="protein sequence ID" value="MEJ8279471.1"/>
    <property type="molecule type" value="Genomic_DNA"/>
</dbReference>
<dbReference type="Pfam" id="PF04542">
    <property type="entry name" value="Sigma70_r2"/>
    <property type="match status" value="1"/>
</dbReference>
<evidence type="ECO:0000256" key="1">
    <source>
        <dbReference type="ARBA" id="ARBA00010641"/>
    </source>
</evidence>
<feature type="region of interest" description="Disordered" evidence="5">
    <location>
        <begin position="102"/>
        <end position="123"/>
    </location>
</feature>
<dbReference type="InterPro" id="IPR013249">
    <property type="entry name" value="RNA_pol_sigma70_r4_t2"/>
</dbReference>
<comment type="caution">
    <text evidence="8">The sequence shown here is derived from an EMBL/GenBank/DDBJ whole genome shotgun (WGS) entry which is preliminary data.</text>
</comment>
<feature type="domain" description="RNA polymerase sigma factor 70 region 4 type 2" evidence="7">
    <location>
        <begin position="138"/>
        <end position="190"/>
    </location>
</feature>
<comment type="similarity">
    <text evidence="1">Belongs to the sigma-70 factor family. ECF subfamily.</text>
</comment>
<feature type="domain" description="RNA polymerase sigma-70 region 2" evidence="6">
    <location>
        <begin position="24"/>
        <end position="91"/>
    </location>
</feature>
<protein>
    <submittedName>
        <fullName evidence="8">Sigma-70 family RNA polymerase sigma factor</fullName>
    </submittedName>
</protein>
<organism evidence="8 9">
    <name type="scientific">Pseudonocardia spirodelae</name>
    <dbReference type="NCBI Taxonomy" id="3133431"/>
    <lineage>
        <taxon>Bacteria</taxon>
        <taxon>Bacillati</taxon>
        <taxon>Actinomycetota</taxon>
        <taxon>Actinomycetes</taxon>
        <taxon>Pseudonocardiales</taxon>
        <taxon>Pseudonocardiaceae</taxon>
        <taxon>Pseudonocardia</taxon>
    </lineage>
</organism>
<dbReference type="RefSeq" id="WP_340289144.1">
    <property type="nucleotide sequence ID" value="NZ_JBBJUP010000007.1"/>
</dbReference>
<keyword evidence="2" id="KW-0805">Transcription regulation</keyword>
<dbReference type="InterPro" id="IPR013325">
    <property type="entry name" value="RNA_pol_sigma_r2"/>
</dbReference>
<evidence type="ECO:0000256" key="4">
    <source>
        <dbReference type="ARBA" id="ARBA00023163"/>
    </source>
</evidence>
<dbReference type="Gene3D" id="1.10.10.10">
    <property type="entry name" value="Winged helix-like DNA-binding domain superfamily/Winged helix DNA-binding domain"/>
    <property type="match status" value="1"/>
</dbReference>
<keyword evidence="3" id="KW-0731">Sigma factor</keyword>
<dbReference type="InterPro" id="IPR014284">
    <property type="entry name" value="RNA_pol_sigma-70_dom"/>
</dbReference>
<accession>A0ABU8T7F3</accession>
<dbReference type="NCBIfam" id="TIGR02937">
    <property type="entry name" value="sigma70-ECF"/>
    <property type="match status" value="1"/>
</dbReference>
<gene>
    <name evidence="8" type="ORF">WJX68_11065</name>
</gene>
<dbReference type="SUPFAM" id="SSF88946">
    <property type="entry name" value="Sigma2 domain of RNA polymerase sigma factors"/>
    <property type="match status" value="1"/>
</dbReference>
<evidence type="ECO:0000256" key="3">
    <source>
        <dbReference type="ARBA" id="ARBA00023082"/>
    </source>
</evidence>
<dbReference type="Pfam" id="PF08281">
    <property type="entry name" value="Sigma70_r4_2"/>
    <property type="match status" value="1"/>
</dbReference>
<reference evidence="8 9" key="1">
    <citation type="submission" date="2024-03" db="EMBL/GenBank/DDBJ databases">
        <title>Draft genome sequence of Pseudonocardia sp. DW16-2.</title>
        <authorList>
            <person name="Duangmal K."/>
        </authorList>
    </citation>
    <scope>NUCLEOTIDE SEQUENCE [LARGE SCALE GENOMIC DNA]</scope>
    <source>
        <strain evidence="8 9">DW16-2</strain>
    </source>
</reference>
<dbReference type="InterPro" id="IPR039425">
    <property type="entry name" value="RNA_pol_sigma-70-like"/>
</dbReference>
<evidence type="ECO:0000259" key="7">
    <source>
        <dbReference type="Pfam" id="PF08281"/>
    </source>
</evidence>
<evidence type="ECO:0000256" key="5">
    <source>
        <dbReference type="SAM" id="MobiDB-lite"/>
    </source>
</evidence>
<dbReference type="PANTHER" id="PTHR43133:SF53">
    <property type="entry name" value="ECF RNA POLYMERASE SIGMA-E FACTOR"/>
    <property type="match status" value="1"/>
</dbReference>
<evidence type="ECO:0000313" key="8">
    <source>
        <dbReference type="EMBL" id="MEJ8279471.1"/>
    </source>
</evidence>
<dbReference type="PANTHER" id="PTHR43133">
    <property type="entry name" value="RNA POLYMERASE ECF-TYPE SIGMA FACTO"/>
    <property type="match status" value="1"/>
</dbReference>
<dbReference type="SUPFAM" id="SSF88659">
    <property type="entry name" value="Sigma3 and sigma4 domains of RNA polymerase sigma factors"/>
    <property type="match status" value="1"/>
</dbReference>
<feature type="compositionally biased region" description="Basic and acidic residues" evidence="5">
    <location>
        <begin position="103"/>
        <end position="120"/>
    </location>
</feature>
<dbReference type="Proteomes" id="UP001364211">
    <property type="component" value="Unassembled WGS sequence"/>
</dbReference>
<sequence length="199" mass="21900">MLAESSDLLDRLRARDDAAFAEIVRDWSPAMLRVARGHVHSRATAEEVVQETWLGVVRALDGFEARSSLRTWVFRILVNTARRHGRREARTAAELLGPAADPEYVRGADDPRPGHRRDDAVPAPWSPEPALLAAEVRDALVSALGELPARQRAVVALRDVLGLDPAEVCVLLELTPTNQRVLLHRGRARLRGVLGALPT</sequence>
<keyword evidence="9" id="KW-1185">Reference proteome</keyword>